<organism evidence="3">
    <name type="scientific">uncultured Candidatus Nitrosocaldus sp</name>
    <dbReference type="NCBI Taxonomy" id="766501"/>
    <lineage>
        <taxon>Archaea</taxon>
        <taxon>Nitrososphaerota</taxon>
        <taxon>Nitrososphaeria</taxon>
        <taxon>Candidatus Nitrosocaldales</taxon>
        <taxon>Candidatus Nitrosocaldaceae</taxon>
        <taxon>Candidatus Nitrosocaldus</taxon>
        <taxon>environmental samples</taxon>
    </lineage>
</organism>
<protein>
    <submittedName>
        <fullName evidence="3">Uncharacterized protein HGP-40</fullName>
    </submittedName>
</protein>
<dbReference type="GO" id="GO:0003677">
    <property type="term" value="F:DNA binding"/>
    <property type="evidence" value="ECO:0007669"/>
    <property type="project" value="UniProtKB-KW"/>
</dbReference>
<reference evidence="3" key="1">
    <citation type="submission" date="2006-01" db="EMBL/GenBank/DDBJ databases">
        <title>uncultured crenarchaeote 31-F-01.</title>
        <authorList>
            <person name="Nunoura T."/>
            <person name="Takami H."/>
            <person name="Oida H."/>
            <person name="Nishi S."/>
            <person name="Shimamura S."/>
            <person name="Takai K."/>
            <person name="Ishino Y."/>
            <person name="Horikoshi K."/>
        </authorList>
    </citation>
    <scope>NUCLEOTIDE SEQUENCE</scope>
</reference>
<feature type="domain" description="Cas12f1-like TNB" evidence="2">
    <location>
        <begin position="8"/>
        <end position="60"/>
    </location>
</feature>
<dbReference type="EMBL" id="AB246700">
    <property type="protein sequence ID" value="BAE95240.1"/>
    <property type="molecule type" value="Genomic_DNA"/>
</dbReference>
<name>Q1ER86_9ARCH</name>
<dbReference type="Pfam" id="PF07282">
    <property type="entry name" value="Cas12f1-like_TNB"/>
    <property type="match status" value="1"/>
</dbReference>
<evidence type="ECO:0000313" key="3">
    <source>
        <dbReference type="EMBL" id="BAE95240.1"/>
    </source>
</evidence>
<gene>
    <name evidence="3" type="primary">HGP-40</name>
</gene>
<accession>Q1ER86</accession>
<dbReference type="AlphaFoldDB" id="Q1ER86"/>
<dbReference type="InterPro" id="IPR010095">
    <property type="entry name" value="Cas12f1-like_TNB"/>
</dbReference>
<proteinExistence type="predicted"/>
<sequence length="117" mass="13271">MERLYTLKEAYKPMVAILNPKNTTKMCSRCGMINAPKGAVYECSCGLMRIDRQLNASINLYLQMEGLSPSPRLFKELMKTWSGFTLTGEEADEGLDELMRAFRLMNPKSYVCLSMAI</sequence>
<keyword evidence="1" id="KW-0238">DNA-binding</keyword>
<evidence type="ECO:0000259" key="2">
    <source>
        <dbReference type="Pfam" id="PF07282"/>
    </source>
</evidence>
<evidence type="ECO:0000256" key="1">
    <source>
        <dbReference type="ARBA" id="ARBA00023125"/>
    </source>
</evidence>